<keyword evidence="2" id="KW-1185">Reference proteome</keyword>
<organism evidence="1 2">
    <name type="scientific">Auriscalpium vulgare</name>
    <dbReference type="NCBI Taxonomy" id="40419"/>
    <lineage>
        <taxon>Eukaryota</taxon>
        <taxon>Fungi</taxon>
        <taxon>Dikarya</taxon>
        <taxon>Basidiomycota</taxon>
        <taxon>Agaricomycotina</taxon>
        <taxon>Agaricomycetes</taxon>
        <taxon>Russulales</taxon>
        <taxon>Auriscalpiaceae</taxon>
        <taxon>Auriscalpium</taxon>
    </lineage>
</organism>
<comment type="caution">
    <text evidence="1">The sequence shown here is derived from an EMBL/GenBank/DDBJ whole genome shotgun (WGS) entry which is preliminary data.</text>
</comment>
<proteinExistence type="predicted"/>
<reference evidence="1" key="1">
    <citation type="submission" date="2021-02" db="EMBL/GenBank/DDBJ databases">
        <authorList>
            <consortium name="DOE Joint Genome Institute"/>
            <person name="Ahrendt S."/>
            <person name="Looney B.P."/>
            <person name="Miyauchi S."/>
            <person name="Morin E."/>
            <person name="Drula E."/>
            <person name="Courty P.E."/>
            <person name="Chicoki N."/>
            <person name="Fauchery L."/>
            <person name="Kohler A."/>
            <person name="Kuo A."/>
            <person name="Labutti K."/>
            <person name="Pangilinan J."/>
            <person name="Lipzen A."/>
            <person name="Riley R."/>
            <person name="Andreopoulos W."/>
            <person name="He G."/>
            <person name="Johnson J."/>
            <person name="Barry K.W."/>
            <person name="Grigoriev I.V."/>
            <person name="Nagy L."/>
            <person name="Hibbett D."/>
            <person name="Henrissat B."/>
            <person name="Matheny P.B."/>
            <person name="Labbe J."/>
            <person name="Martin F."/>
        </authorList>
    </citation>
    <scope>NUCLEOTIDE SEQUENCE</scope>
    <source>
        <strain evidence="1">FP105234-sp</strain>
    </source>
</reference>
<evidence type="ECO:0000313" key="1">
    <source>
        <dbReference type="EMBL" id="KAI0043862.1"/>
    </source>
</evidence>
<accession>A0ACB8RIZ7</accession>
<dbReference type="EMBL" id="MU276002">
    <property type="protein sequence ID" value="KAI0043862.1"/>
    <property type="molecule type" value="Genomic_DNA"/>
</dbReference>
<protein>
    <submittedName>
        <fullName evidence="1">Uncharacterized protein</fullName>
    </submittedName>
</protein>
<reference evidence="1" key="2">
    <citation type="journal article" date="2022" name="New Phytol.">
        <title>Evolutionary transition to the ectomycorrhizal habit in the genomes of a hyperdiverse lineage of mushroom-forming fungi.</title>
        <authorList>
            <person name="Looney B."/>
            <person name="Miyauchi S."/>
            <person name="Morin E."/>
            <person name="Drula E."/>
            <person name="Courty P.E."/>
            <person name="Kohler A."/>
            <person name="Kuo A."/>
            <person name="LaButti K."/>
            <person name="Pangilinan J."/>
            <person name="Lipzen A."/>
            <person name="Riley R."/>
            <person name="Andreopoulos W."/>
            <person name="He G."/>
            <person name="Johnson J."/>
            <person name="Nolan M."/>
            <person name="Tritt A."/>
            <person name="Barry K.W."/>
            <person name="Grigoriev I.V."/>
            <person name="Nagy L.G."/>
            <person name="Hibbett D."/>
            <person name="Henrissat B."/>
            <person name="Matheny P.B."/>
            <person name="Labbe J."/>
            <person name="Martin F.M."/>
        </authorList>
    </citation>
    <scope>NUCLEOTIDE SEQUENCE</scope>
    <source>
        <strain evidence="1">FP105234-sp</strain>
    </source>
</reference>
<evidence type="ECO:0000313" key="2">
    <source>
        <dbReference type="Proteomes" id="UP000814033"/>
    </source>
</evidence>
<sequence>MSQPARRTSARHQAATAQQELRQHQTPPGTGDARANPDTPTPTPVDQTNDLSDDNSTLGKRPRSPETPANHRPAPPNAMDIEEDPEPSTPTQPTFTSAFATPNPYAALHPDTPTPSAGSATPAAPSVQDLREQLDATAETPSPPHVEGLAASMHAPTTPVAQGRTTERISRIIVEEDDTPDPFPAFTPPFRIPQPSPAPATAPLYPAQAWEGVVNSQVEAWLASPEGESLLLRTFGTTAHLANNQQLTVKNIGKVLTAYMGIANPQIFPPIPSEAARTSGRLPKVFLIRGLSADDAAAILAGYVFSTPLVTFQALPLDPQIPLLIFAVGGFLDTATEADVLATVIETWNKPVTLTFLADLMDDTMTTEKPLTVTQLHPFLSSVEAKLVPIKASDTHPTPRFSIVTKRMTLVDDTHWFKIVEHFKSLHYPSNFHGTGRAMRSMFCPLCNGCDHPRGLCGFPDLTGWNGEGHDAPQPPTNAGPGEDPNQDRRRRNRGPYNPTQRGPRA</sequence>
<dbReference type="Proteomes" id="UP000814033">
    <property type="component" value="Unassembled WGS sequence"/>
</dbReference>
<name>A0ACB8RIZ7_9AGAM</name>
<gene>
    <name evidence="1" type="ORF">FA95DRAFT_1609043</name>
</gene>